<keyword evidence="5 6" id="KW-0560">Oxidoreductase</keyword>
<comment type="similarity">
    <text evidence="2 6">Belongs to the zinc-containing alcohol dehydrogenase family.</text>
</comment>
<dbReference type="GO" id="GO:0071555">
    <property type="term" value="P:cell wall organization"/>
    <property type="evidence" value="ECO:0007669"/>
    <property type="project" value="UniProtKB-KW"/>
</dbReference>
<evidence type="ECO:0000259" key="8">
    <source>
        <dbReference type="Pfam" id="PF08240"/>
    </source>
</evidence>
<dbReference type="Pfam" id="PF00107">
    <property type="entry name" value="ADH_zinc_N"/>
    <property type="match status" value="1"/>
</dbReference>
<dbReference type="CDD" id="cd08237">
    <property type="entry name" value="ribitol-5-phosphate_DH"/>
    <property type="match status" value="1"/>
</dbReference>
<dbReference type="InterPro" id="IPR034710">
    <property type="entry name" value="TarJ"/>
</dbReference>
<comment type="catalytic activity">
    <reaction evidence="6">
        <text>D-ribitol 5-phosphate + NADP(+) = D-ribulose 5-phosphate + NADPH + H(+)</text>
        <dbReference type="Rhea" id="RHEA:19921"/>
        <dbReference type="ChEBI" id="CHEBI:15378"/>
        <dbReference type="ChEBI" id="CHEBI:57695"/>
        <dbReference type="ChEBI" id="CHEBI:57783"/>
        <dbReference type="ChEBI" id="CHEBI:58121"/>
        <dbReference type="ChEBI" id="CHEBI:58349"/>
        <dbReference type="EC" id="1.1.1.405"/>
    </reaction>
</comment>
<dbReference type="SUPFAM" id="SSF51735">
    <property type="entry name" value="NAD(P)-binding Rossmann-fold domains"/>
    <property type="match status" value="1"/>
</dbReference>
<dbReference type="EC" id="1.1.1.405" evidence="6"/>
<evidence type="ECO:0000256" key="4">
    <source>
        <dbReference type="ARBA" id="ARBA00022833"/>
    </source>
</evidence>
<dbReference type="InterPro" id="IPR011032">
    <property type="entry name" value="GroES-like_sf"/>
</dbReference>
<dbReference type="GO" id="GO:0008270">
    <property type="term" value="F:zinc ion binding"/>
    <property type="evidence" value="ECO:0007669"/>
    <property type="project" value="UniProtKB-UniRule"/>
</dbReference>
<comment type="function">
    <text evidence="6">Catalyzes the NADPH dependent reduction of D-ribulose 5-phosphate to D-ribitol 5-phosphate.</text>
</comment>
<sequence length="340" mass="38829">MINQIYQLVKPKFINVKYNEENLNEEDKIVIRPNYMALCHADQRYYQGKRDPKVLAKKLPMALIHECVGIVIADPTGTYEVGQKVVMIPNQPPRASDAEFYENYMQGTHFLSSGYDGFMREYVSLPKDRVVAYNGIEDNVAVISEFISVGMHAIDRFQKLAHSKRDRIAIIGDGSLAYVMANIVNYVLPNAEIIVIGRHWEKLDLFSFAKERYLTDDIPAELSFDHGIECCGGDGSGYAINDLIKYIKPQGSMVLMGVSEYKVNINTRDVLEKGLTLVGSSRSGRADFEKTVEMLSNKKFERRFKNIIYLEEPVRNIQDIHRVFATDLNTAFKTVFKWEV</sequence>
<evidence type="ECO:0000256" key="3">
    <source>
        <dbReference type="ARBA" id="ARBA00022723"/>
    </source>
</evidence>
<dbReference type="AlphaFoldDB" id="A0AAP9KTF4"/>
<dbReference type="InterPro" id="IPR013154">
    <property type="entry name" value="ADH-like_N"/>
</dbReference>
<name>A0AAP9KTF4_9BACL</name>
<feature type="binding site" evidence="6">
    <location>
        <position position="39"/>
    </location>
    <ligand>
        <name>Zn(2+)</name>
        <dbReference type="ChEBI" id="CHEBI:29105"/>
        <note>catalytic</note>
    </ligand>
</feature>
<feature type="domain" description="Alcohol dehydrogenase-like C-terminal" evidence="7">
    <location>
        <begin position="223"/>
        <end position="296"/>
    </location>
</feature>
<dbReference type="PANTHER" id="PTHR43350:SF19">
    <property type="entry name" value="D-GULOSIDE 3-DEHYDROGENASE"/>
    <property type="match status" value="1"/>
</dbReference>
<comment type="pathway">
    <text evidence="6">Cell wall biogenesis; poly(ribitol phosphate) teichoic acid biosynthesis.</text>
</comment>
<keyword evidence="4 6" id="KW-0862">Zinc</keyword>
<evidence type="ECO:0000256" key="6">
    <source>
        <dbReference type="HAMAP-Rule" id="MF_02069"/>
    </source>
</evidence>
<reference evidence="9 10" key="1">
    <citation type="submission" date="2019-11" db="EMBL/GenBank/DDBJ databases">
        <title>FDA dAtabase for Regulatory Grade micrObial Sequences (FDA-ARGOS): Supporting development and validation of Infectious Disease Dx tests.</title>
        <authorList>
            <person name="Turner S."/>
            <person name="Byrd R."/>
            <person name="Tallon L."/>
            <person name="Sadzewicz L."/>
            <person name="Vavikolanu K."/>
            <person name="Mehta A."/>
            <person name="Aluvathingal J."/>
            <person name="Nadendla S."/>
            <person name="Myers T."/>
            <person name="Yan Y."/>
            <person name="Sichtig H."/>
        </authorList>
    </citation>
    <scope>NUCLEOTIDE SEQUENCE [LARGE SCALE GENOMIC DNA]</scope>
    <source>
        <strain evidence="9 10">FDAARGOS_741</strain>
    </source>
</reference>
<protein>
    <recommendedName>
        <fullName evidence="6">Ribulose-5-phosphate reductase</fullName>
        <shortName evidence="6">Ribulose-5-P reductase</shortName>
        <ecNumber evidence="6">1.1.1.405</ecNumber>
    </recommendedName>
    <alternativeName>
        <fullName evidence="6">Ribitol-5-phosphate dehydrogenase</fullName>
    </alternativeName>
</protein>
<gene>
    <name evidence="6" type="primary">tarJ</name>
    <name evidence="9" type="ORF">FOC49_03645</name>
</gene>
<organism evidence="9 10">
    <name type="scientific">Gemella morbillorum</name>
    <dbReference type="NCBI Taxonomy" id="29391"/>
    <lineage>
        <taxon>Bacteria</taxon>
        <taxon>Bacillati</taxon>
        <taxon>Bacillota</taxon>
        <taxon>Bacilli</taxon>
        <taxon>Bacillales</taxon>
        <taxon>Gemellaceae</taxon>
        <taxon>Gemella</taxon>
    </lineage>
</organism>
<feature type="binding site" evidence="6">
    <location>
        <position position="65"/>
    </location>
    <ligand>
        <name>Zn(2+)</name>
        <dbReference type="ChEBI" id="CHEBI:29105"/>
        <note>catalytic</note>
    </ligand>
</feature>
<dbReference type="Gene3D" id="3.90.180.10">
    <property type="entry name" value="Medium-chain alcohol dehydrogenases, catalytic domain"/>
    <property type="match status" value="1"/>
</dbReference>
<dbReference type="Gene3D" id="3.40.50.720">
    <property type="entry name" value="NAD(P)-binding Rossmann-like Domain"/>
    <property type="match status" value="1"/>
</dbReference>
<dbReference type="GO" id="GO:0050256">
    <property type="term" value="F:ribitol-5-phosphate 2-dehydrogenase [NAD(P)+] activity"/>
    <property type="evidence" value="ECO:0007669"/>
    <property type="project" value="UniProtKB-UniRule"/>
</dbReference>
<keyword evidence="3 6" id="KW-0479">Metal-binding</keyword>
<feature type="binding site" evidence="6">
    <location>
        <position position="145"/>
    </location>
    <ligand>
        <name>Zn(2+)</name>
        <dbReference type="ChEBI" id="CHEBI:29105"/>
        <note>catalytic</note>
    </ligand>
</feature>
<dbReference type="Pfam" id="PF08240">
    <property type="entry name" value="ADH_N"/>
    <property type="match status" value="1"/>
</dbReference>
<dbReference type="SUPFAM" id="SSF50129">
    <property type="entry name" value="GroES-like"/>
    <property type="match status" value="1"/>
</dbReference>
<evidence type="ECO:0000256" key="1">
    <source>
        <dbReference type="ARBA" id="ARBA00001947"/>
    </source>
</evidence>
<evidence type="ECO:0000259" key="7">
    <source>
        <dbReference type="Pfam" id="PF00107"/>
    </source>
</evidence>
<dbReference type="EMBL" id="CP046314">
    <property type="protein sequence ID" value="QGS09027.1"/>
    <property type="molecule type" value="Genomic_DNA"/>
</dbReference>
<evidence type="ECO:0000313" key="10">
    <source>
        <dbReference type="Proteomes" id="UP000425411"/>
    </source>
</evidence>
<keyword evidence="6" id="KW-0521">NADP</keyword>
<keyword evidence="6" id="KW-0961">Cell wall biogenesis/degradation</keyword>
<dbReference type="InterPro" id="IPR013149">
    <property type="entry name" value="ADH-like_C"/>
</dbReference>
<feature type="domain" description="Alcohol dehydrogenase-like N-terminal" evidence="8">
    <location>
        <begin position="26"/>
        <end position="132"/>
    </location>
</feature>
<keyword evidence="6" id="KW-0777">Teichoic acid biosynthesis</keyword>
<proteinExistence type="inferred from homology"/>
<dbReference type="GO" id="GO:1902012">
    <property type="term" value="P:poly(ribitol phosphate) teichoic acid biosynthetic process"/>
    <property type="evidence" value="ECO:0007669"/>
    <property type="project" value="UniProtKB-UniRule"/>
</dbReference>
<dbReference type="InterPro" id="IPR036291">
    <property type="entry name" value="NAD(P)-bd_dom_sf"/>
</dbReference>
<evidence type="ECO:0000256" key="2">
    <source>
        <dbReference type="ARBA" id="ARBA00008072"/>
    </source>
</evidence>
<comment type="cofactor">
    <cofactor evidence="1 6">
        <name>Zn(2+)</name>
        <dbReference type="ChEBI" id="CHEBI:29105"/>
    </cofactor>
</comment>
<dbReference type="Proteomes" id="UP000425411">
    <property type="component" value="Chromosome"/>
</dbReference>
<accession>A0AAP9KTF4</accession>
<keyword evidence="10" id="KW-1185">Reference proteome</keyword>
<evidence type="ECO:0000313" key="9">
    <source>
        <dbReference type="EMBL" id="QGS09027.1"/>
    </source>
</evidence>
<dbReference type="HAMAP" id="MF_02069">
    <property type="entry name" value="TarJ"/>
    <property type="match status" value="1"/>
</dbReference>
<evidence type="ECO:0000256" key="5">
    <source>
        <dbReference type="ARBA" id="ARBA00023002"/>
    </source>
</evidence>
<feature type="binding site" evidence="6">
    <location>
        <position position="66"/>
    </location>
    <ligand>
        <name>Zn(2+)</name>
        <dbReference type="ChEBI" id="CHEBI:29105"/>
        <note>catalytic</note>
    </ligand>
</feature>
<dbReference type="RefSeq" id="WP_004633964.1">
    <property type="nucleotide sequence ID" value="NZ_CP046314.1"/>
</dbReference>
<dbReference type="PANTHER" id="PTHR43350">
    <property type="entry name" value="NAD-DEPENDENT ALCOHOL DEHYDROGENASE"/>
    <property type="match status" value="1"/>
</dbReference>